<evidence type="ECO:0000256" key="2">
    <source>
        <dbReference type="ARBA" id="ARBA00007935"/>
    </source>
</evidence>
<accession>A0A494X592</accession>
<keyword evidence="6 8" id="KW-1133">Transmembrane helix</keyword>
<feature type="transmembrane region" description="Helical" evidence="8">
    <location>
        <begin position="242"/>
        <end position="269"/>
    </location>
</feature>
<sequence length="333" mass="33688">MSARRAALIWLLLAAGALAVFVAALALGSVTVSPGRVLGALVHVGAGQDDVGGAIVRSLRLPRALAGFACGALLALAGALLQVLLRNPLAEPYVLGVSGGAAAFAVLALVAGCAWWLVDVASFAGALVSIALVLCLARRELWRGQAQEASPRLLLTGVVVATGWGAVITLLLATSPDERLRGILFWLTGDLNGATRPWLALATLVVALAVTVPIAPQLNALVRGEGLAQALGVPAAQLRLRLFVVASLAAAASVTTAGTIGFVGLVVPHALRLAFGNDQRMLVPAAALAGGAAVMGADLIARTVLAPAQLPVGVVTALIGVPAFLWMLLGSRR</sequence>
<dbReference type="InterPro" id="IPR000522">
    <property type="entry name" value="ABC_transptr_permease_BtuC"/>
</dbReference>
<evidence type="ECO:0000256" key="3">
    <source>
        <dbReference type="ARBA" id="ARBA00022448"/>
    </source>
</evidence>
<dbReference type="EMBL" id="RBZV01000011">
    <property type="protein sequence ID" value="RKP44841.1"/>
    <property type="molecule type" value="Genomic_DNA"/>
</dbReference>
<comment type="similarity">
    <text evidence="2">Belongs to the binding-protein-dependent transport system permease family. FecCD subfamily.</text>
</comment>
<feature type="transmembrane region" description="Helical" evidence="8">
    <location>
        <begin position="198"/>
        <end position="222"/>
    </location>
</feature>
<dbReference type="SUPFAM" id="SSF81345">
    <property type="entry name" value="ABC transporter involved in vitamin B12 uptake, BtuC"/>
    <property type="match status" value="1"/>
</dbReference>
<evidence type="ECO:0000313" key="9">
    <source>
        <dbReference type="EMBL" id="RKP44841.1"/>
    </source>
</evidence>
<keyword evidence="4" id="KW-1003">Cell membrane</keyword>
<dbReference type="Gene3D" id="1.10.3470.10">
    <property type="entry name" value="ABC transporter involved in vitamin B12 uptake, BtuC"/>
    <property type="match status" value="1"/>
</dbReference>
<proteinExistence type="inferred from homology"/>
<feature type="transmembrane region" description="Helical" evidence="8">
    <location>
        <begin position="281"/>
        <end position="301"/>
    </location>
</feature>
<dbReference type="CDD" id="cd06550">
    <property type="entry name" value="TM_ABC_iron-siderophores_like"/>
    <property type="match status" value="1"/>
</dbReference>
<feature type="transmembrane region" description="Helical" evidence="8">
    <location>
        <begin position="123"/>
        <end position="141"/>
    </location>
</feature>
<dbReference type="PANTHER" id="PTHR30472">
    <property type="entry name" value="FERRIC ENTEROBACTIN TRANSPORT SYSTEM PERMEASE PROTEIN"/>
    <property type="match status" value="1"/>
</dbReference>
<evidence type="ECO:0000313" key="10">
    <source>
        <dbReference type="Proteomes" id="UP000280434"/>
    </source>
</evidence>
<name>A0A494X592_9BURK</name>
<comment type="caution">
    <text evidence="9">The sequence shown here is derived from an EMBL/GenBank/DDBJ whole genome shotgun (WGS) entry which is preliminary data.</text>
</comment>
<dbReference type="Pfam" id="PF01032">
    <property type="entry name" value="FecCD"/>
    <property type="match status" value="1"/>
</dbReference>
<feature type="transmembrane region" description="Helical" evidence="8">
    <location>
        <begin position="308"/>
        <end position="329"/>
    </location>
</feature>
<feature type="transmembrane region" description="Helical" evidence="8">
    <location>
        <begin position="153"/>
        <end position="173"/>
    </location>
</feature>
<gene>
    <name evidence="9" type="ORF">D7S89_21025</name>
</gene>
<dbReference type="GO" id="GO:0005886">
    <property type="term" value="C:plasma membrane"/>
    <property type="evidence" value="ECO:0007669"/>
    <property type="project" value="UniProtKB-SubCell"/>
</dbReference>
<organism evidence="9 10">
    <name type="scientific">Trinickia fusca</name>
    <dbReference type="NCBI Taxonomy" id="2419777"/>
    <lineage>
        <taxon>Bacteria</taxon>
        <taxon>Pseudomonadati</taxon>
        <taxon>Pseudomonadota</taxon>
        <taxon>Betaproteobacteria</taxon>
        <taxon>Burkholderiales</taxon>
        <taxon>Burkholderiaceae</taxon>
        <taxon>Trinickia</taxon>
    </lineage>
</organism>
<keyword evidence="10" id="KW-1185">Reference proteome</keyword>
<keyword evidence="7 8" id="KW-0472">Membrane</keyword>
<evidence type="ECO:0000256" key="6">
    <source>
        <dbReference type="ARBA" id="ARBA00022989"/>
    </source>
</evidence>
<keyword evidence="5 8" id="KW-0812">Transmembrane</keyword>
<dbReference type="Proteomes" id="UP000280434">
    <property type="component" value="Unassembled WGS sequence"/>
</dbReference>
<reference evidence="9 10" key="1">
    <citation type="submission" date="2018-10" db="EMBL/GenBank/DDBJ databases">
        <title>Paraburkholderia sp. 7MK8-2, isolated from soil.</title>
        <authorList>
            <person name="Gao Z.-H."/>
            <person name="Qiu L.-H."/>
        </authorList>
    </citation>
    <scope>NUCLEOTIDE SEQUENCE [LARGE SCALE GENOMIC DNA]</scope>
    <source>
        <strain evidence="9 10">7MK8-2</strain>
    </source>
</reference>
<comment type="subcellular location">
    <subcellularLocation>
        <location evidence="1">Cell membrane</location>
        <topology evidence="1">Multi-pass membrane protein</topology>
    </subcellularLocation>
</comment>
<dbReference type="PANTHER" id="PTHR30472:SF25">
    <property type="entry name" value="ABC TRANSPORTER PERMEASE PROTEIN MJ0876-RELATED"/>
    <property type="match status" value="1"/>
</dbReference>
<protein>
    <submittedName>
        <fullName evidence="9">Iron ABC transporter permease</fullName>
    </submittedName>
</protein>
<feature type="transmembrane region" description="Helical" evidence="8">
    <location>
        <begin position="93"/>
        <end position="117"/>
    </location>
</feature>
<evidence type="ECO:0000256" key="5">
    <source>
        <dbReference type="ARBA" id="ARBA00022692"/>
    </source>
</evidence>
<dbReference type="InterPro" id="IPR037294">
    <property type="entry name" value="ABC_BtuC-like"/>
</dbReference>
<dbReference type="OrthoDB" id="9782305at2"/>
<feature type="transmembrane region" description="Helical" evidence="8">
    <location>
        <begin position="63"/>
        <end position="81"/>
    </location>
</feature>
<evidence type="ECO:0000256" key="8">
    <source>
        <dbReference type="SAM" id="Phobius"/>
    </source>
</evidence>
<dbReference type="GO" id="GO:0022857">
    <property type="term" value="F:transmembrane transporter activity"/>
    <property type="evidence" value="ECO:0007669"/>
    <property type="project" value="InterPro"/>
</dbReference>
<evidence type="ECO:0000256" key="4">
    <source>
        <dbReference type="ARBA" id="ARBA00022475"/>
    </source>
</evidence>
<evidence type="ECO:0000256" key="7">
    <source>
        <dbReference type="ARBA" id="ARBA00023136"/>
    </source>
</evidence>
<evidence type="ECO:0000256" key="1">
    <source>
        <dbReference type="ARBA" id="ARBA00004651"/>
    </source>
</evidence>
<keyword evidence="3" id="KW-0813">Transport</keyword>
<dbReference type="AlphaFoldDB" id="A0A494X592"/>